<dbReference type="Proteomes" id="UP001054945">
    <property type="component" value="Unassembled WGS sequence"/>
</dbReference>
<feature type="region of interest" description="Disordered" evidence="1">
    <location>
        <begin position="38"/>
        <end position="57"/>
    </location>
</feature>
<name>A0AAV4XFG2_CAEEX</name>
<organism evidence="2 3">
    <name type="scientific">Caerostris extrusa</name>
    <name type="common">Bark spider</name>
    <name type="synonym">Caerostris bankana</name>
    <dbReference type="NCBI Taxonomy" id="172846"/>
    <lineage>
        <taxon>Eukaryota</taxon>
        <taxon>Metazoa</taxon>
        <taxon>Ecdysozoa</taxon>
        <taxon>Arthropoda</taxon>
        <taxon>Chelicerata</taxon>
        <taxon>Arachnida</taxon>
        <taxon>Araneae</taxon>
        <taxon>Araneomorphae</taxon>
        <taxon>Entelegynae</taxon>
        <taxon>Araneoidea</taxon>
        <taxon>Araneidae</taxon>
        <taxon>Caerostris</taxon>
    </lineage>
</organism>
<accession>A0AAV4XFG2</accession>
<dbReference type="AlphaFoldDB" id="A0AAV4XFG2"/>
<evidence type="ECO:0000256" key="1">
    <source>
        <dbReference type="SAM" id="MobiDB-lite"/>
    </source>
</evidence>
<keyword evidence="3" id="KW-1185">Reference proteome</keyword>
<evidence type="ECO:0000313" key="2">
    <source>
        <dbReference type="EMBL" id="GIY92774.1"/>
    </source>
</evidence>
<reference evidence="2 3" key="1">
    <citation type="submission" date="2021-06" db="EMBL/GenBank/DDBJ databases">
        <title>Caerostris extrusa draft genome.</title>
        <authorList>
            <person name="Kono N."/>
            <person name="Arakawa K."/>
        </authorList>
    </citation>
    <scope>NUCLEOTIDE SEQUENCE [LARGE SCALE GENOMIC DNA]</scope>
</reference>
<proteinExistence type="predicted"/>
<evidence type="ECO:0000313" key="3">
    <source>
        <dbReference type="Proteomes" id="UP001054945"/>
    </source>
</evidence>
<sequence>MQLPSLEATSDKPMFGTPKANIENLRYRKSHVSGRKLISEFSPTPPTHHSQRSDSGLNHRKAFFDSSKNPFLPQRGERVYLFPISCDGPCKSRQTVIAGQCRMCRLSVILGRGGVGVAQGVVQITRWRTRDPRSQIDAKRGARGIPGCTKWKAELLDVYLLPRFSFLLILRFTPGHSGKEKQ</sequence>
<dbReference type="EMBL" id="BPLR01017582">
    <property type="protein sequence ID" value="GIY92774.1"/>
    <property type="molecule type" value="Genomic_DNA"/>
</dbReference>
<comment type="caution">
    <text evidence="2">The sequence shown here is derived from an EMBL/GenBank/DDBJ whole genome shotgun (WGS) entry which is preliminary data.</text>
</comment>
<protein>
    <submittedName>
        <fullName evidence="2">Uncharacterized protein</fullName>
    </submittedName>
</protein>
<gene>
    <name evidence="2" type="ORF">CEXT_534411</name>
</gene>